<evidence type="ECO:0000313" key="1">
    <source>
        <dbReference type="EMBL" id="NVL07785.1"/>
    </source>
</evidence>
<accession>A0A974AEN9</accession>
<reference evidence="1" key="1">
    <citation type="submission" date="2020-06" db="EMBL/GenBank/DDBJ databases">
        <title>Whole Genome Sequence of Bradyrhizobium sp. Strain 66S1MB.</title>
        <authorList>
            <person name="Bromfield E."/>
            <person name="Cloutier S."/>
        </authorList>
    </citation>
    <scope>NUCLEOTIDE SEQUENCE</scope>
    <source>
        <strain evidence="1">66S1MB</strain>
    </source>
</reference>
<comment type="caution">
    <text evidence="1">The sequence shown here is derived from an EMBL/GenBank/DDBJ whole genome shotgun (WGS) entry which is preliminary data.</text>
</comment>
<sequence length="79" mass="8558">MNQQDIDTFLAQLSPPQETVVHLREAVGVLKGIKAILLELVERGDAGTGGTGVVGPPLADLVQHIPFEKAQTYKQRKPK</sequence>
<dbReference type="EMBL" id="JABWSX010000001">
    <property type="protein sequence ID" value="NVL07785.1"/>
    <property type="molecule type" value="Genomic_DNA"/>
</dbReference>
<dbReference type="RefSeq" id="WP_176531403.1">
    <property type="nucleotide sequence ID" value="NZ_CP088022.1"/>
</dbReference>
<protein>
    <submittedName>
        <fullName evidence="1">Uncharacterized protein</fullName>
    </submittedName>
</protein>
<dbReference type="AlphaFoldDB" id="A0A974AEN9"/>
<proteinExistence type="predicted"/>
<gene>
    <name evidence="1" type="ORF">HU230_18960</name>
</gene>
<name>A0A974AEN9_9BRAD</name>
<organism evidence="1">
    <name type="scientific">Bradyrhizobium quebecense</name>
    <dbReference type="NCBI Taxonomy" id="2748629"/>
    <lineage>
        <taxon>Bacteria</taxon>
        <taxon>Pseudomonadati</taxon>
        <taxon>Pseudomonadota</taxon>
        <taxon>Alphaproteobacteria</taxon>
        <taxon>Hyphomicrobiales</taxon>
        <taxon>Nitrobacteraceae</taxon>
        <taxon>Bradyrhizobium</taxon>
    </lineage>
</organism>